<dbReference type="CDD" id="cd00056">
    <property type="entry name" value="ENDO3c"/>
    <property type="match status" value="1"/>
</dbReference>
<dbReference type="Gene3D" id="1.10.1670.10">
    <property type="entry name" value="Helix-hairpin-Helix base-excision DNA repair enzymes (C-terminal)"/>
    <property type="match status" value="1"/>
</dbReference>
<keyword evidence="5" id="KW-0234">DNA repair</keyword>
<evidence type="ECO:0000259" key="11">
    <source>
        <dbReference type="SMART" id="SM00478"/>
    </source>
</evidence>
<keyword evidence="6 12" id="KW-0456">Lyase</keyword>
<evidence type="ECO:0000313" key="13">
    <source>
        <dbReference type="Proteomes" id="UP000054845"/>
    </source>
</evidence>
<name>A0A0P1B9U9_9BASI</name>
<accession>A0A0P1B9U9</accession>
<dbReference type="PANTHER" id="PTHR10242">
    <property type="entry name" value="8-OXOGUANINE DNA GLYCOSYLASE"/>
    <property type="match status" value="1"/>
</dbReference>
<evidence type="ECO:0000256" key="10">
    <source>
        <dbReference type="SAM" id="MobiDB-lite"/>
    </source>
</evidence>
<evidence type="ECO:0000256" key="1">
    <source>
        <dbReference type="ARBA" id="ARBA00010679"/>
    </source>
</evidence>
<dbReference type="EMBL" id="CCYA01000149">
    <property type="protein sequence ID" value="CEH12373.1"/>
    <property type="molecule type" value="Genomic_DNA"/>
</dbReference>
<proteinExistence type="inferred from homology"/>
<feature type="region of interest" description="Disordered" evidence="10">
    <location>
        <begin position="96"/>
        <end position="136"/>
    </location>
</feature>
<sequence length="655" mass="72852">MSSPAGISRCATFAPGSPLIPPRPPPGYASLRVLPSEILLELTISNRCGQAFRWRANDVWEPVDREEAKRDTVYPAGNSSSVVTKDESLVDAAVANRPIKADPDENDTSSAWPDAEHDDVGVKAEHGQKKESTSSLTGDVEWQRWTEYSMALSDRVILLRQDVSRGYVYHRTRLPDAIEAQLSGHDYVELYERGTDAWLRDYLNLRVPLDQMYQEWADKDKVFARFAKRFAGVRMLRQDPWECLCAFICSSNNNIARIGQMVMALSHRYSPPLLTLEYPPPPPTTGTDATSTGVEAGPTRITYHPFPAAAALTSEDVEGTLRSELAFGYRAKYIWQTARVLAQTHVGPEPDCGYECRLALEGLNLAPVHVTTRNLSRPATPPPTPRKRKRTKTDANRFAKEGDGSASTESSRLQTTHSPTSFLHSLRSMTYPGARAELIKFQGVGPKVADCILLMSMDQPSSIPVDRHVYQFAARWYGMRVKEGTKGYEELADRFRQLWGEYAGWAHSVIFTADLRSFQNFKVEAVKGEKVKQEDLSSSIELPGLNTIDAKPFVPTPPTAPLVAAQPEYEMLLKPVDKSSYHRPRRPVSRRVQTLESASAGKEPTHRSTLEGKASCPLRPSSQAQTSSPAENAHGDATPSTTMADRVKITRRKRA</sequence>
<dbReference type="SMART" id="SM00478">
    <property type="entry name" value="ENDO3c"/>
    <property type="match status" value="1"/>
</dbReference>
<comment type="catalytic activity">
    <reaction evidence="9">
        <text>2'-deoxyribonucleotide-(2'-deoxyribose 5'-phosphate)-2'-deoxyribonucleotide-DNA = a 3'-end 2'-deoxyribonucleotide-(2,3-dehydro-2,3-deoxyribose 5'-phosphate)-DNA + a 5'-end 5'-phospho-2'-deoxyribonucleoside-DNA + H(+)</text>
        <dbReference type="Rhea" id="RHEA:66592"/>
        <dbReference type="Rhea" id="RHEA-COMP:13180"/>
        <dbReference type="Rhea" id="RHEA-COMP:16897"/>
        <dbReference type="Rhea" id="RHEA-COMP:17067"/>
        <dbReference type="ChEBI" id="CHEBI:15378"/>
        <dbReference type="ChEBI" id="CHEBI:136412"/>
        <dbReference type="ChEBI" id="CHEBI:157695"/>
        <dbReference type="ChEBI" id="CHEBI:167181"/>
        <dbReference type="EC" id="4.2.99.18"/>
    </reaction>
</comment>
<dbReference type="GO" id="GO:0006289">
    <property type="term" value="P:nucleotide-excision repair"/>
    <property type="evidence" value="ECO:0007669"/>
    <property type="project" value="InterPro"/>
</dbReference>
<dbReference type="PANTHER" id="PTHR10242:SF2">
    <property type="entry name" value="N-GLYCOSYLASE_DNA LYASE"/>
    <property type="match status" value="1"/>
</dbReference>
<feature type="compositionally biased region" description="Polar residues" evidence="10">
    <location>
        <begin position="405"/>
        <end position="419"/>
    </location>
</feature>
<evidence type="ECO:0000256" key="2">
    <source>
        <dbReference type="ARBA" id="ARBA00012720"/>
    </source>
</evidence>
<dbReference type="AlphaFoldDB" id="A0A0P1B9U9"/>
<feature type="compositionally biased region" description="Basic and acidic residues" evidence="10">
    <location>
        <begin position="392"/>
        <end position="403"/>
    </location>
</feature>
<dbReference type="Gene3D" id="1.10.340.30">
    <property type="entry name" value="Hypothetical protein, domain 2"/>
    <property type="match status" value="1"/>
</dbReference>
<evidence type="ECO:0000256" key="7">
    <source>
        <dbReference type="ARBA" id="ARBA00023268"/>
    </source>
</evidence>
<dbReference type="EC" id="4.2.99.18" evidence="2"/>
<organism evidence="12 13">
    <name type="scientific">Ceraceosorus bombacis</name>
    <dbReference type="NCBI Taxonomy" id="401625"/>
    <lineage>
        <taxon>Eukaryota</taxon>
        <taxon>Fungi</taxon>
        <taxon>Dikarya</taxon>
        <taxon>Basidiomycota</taxon>
        <taxon>Ustilaginomycotina</taxon>
        <taxon>Exobasidiomycetes</taxon>
        <taxon>Ceraceosorales</taxon>
        <taxon>Ceraceosoraceae</taxon>
        <taxon>Ceraceosorus</taxon>
    </lineage>
</organism>
<evidence type="ECO:0000313" key="12">
    <source>
        <dbReference type="EMBL" id="CEH12373.1"/>
    </source>
</evidence>
<dbReference type="GO" id="GO:0006285">
    <property type="term" value="P:base-excision repair, AP site formation"/>
    <property type="evidence" value="ECO:0007669"/>
    <property type="project" value="UniProtKB-ARBA"/>
</dbReference>
<comment type="similarity">
    <text evidence="1">Belongs to the type-1 OGG1 family.</text>
</comment>
<dbReference type="GO" id="GO:0003684">
    <property type="term" value="F:damaged DNA binding"/>
    <property type="evidence" value="ECO:0007669"/>
    <property type="project" value="InterPro"/>
</dbReference>
<evidence type="ECO:0000256" key="9">
    <source>
        <dbReference type="ARBA" id="ARBA00044632"/>
    </source>
</evidence>
<feature type="compositionally biased region" description="Basic and acidic residues" evidence="10">
    <location>
        <begin position="114"/>
        <end position="132"/>
    </location>
</feature>
<feature type="compositionally biased region" description="Polar residues" evidence="10">
    <location>
        <begin position="620"/>
        <end position="630"/>
    </location>
</feature>
<feature type="domain" description="HhH-GPD" evidence="11">
    <location>
        <begin position="287"/>
        <end position="515"/>
    </location>
</feature>
<reference evidence="12 13" key="1">
    <citation type="submission" date="2014-09" db="EMBL/GenBank/DDBJ databases">
        <authorList>
            <person name="Magalhaes I.L.F."/>
            <person name="Oliveira U."/>
            <person name="Santos F.R."/>
            <person name="Vidigal T.H.D.A."/>
            <person name="Brescovit A.D."/>
            <person name="Santos A.J."/>
        </authorList>
    </citation>
    <scope>NUCLEOTIDE SEQUENCE [LARGE SCALE GENOMIC DNA]</scope>
</reference>
<keyword evidence="3" id="KW-0227">DNA damage</keyword>
<dbReference type="InterPro" id="IPR012904">
    <property type="entry name" value="OGG_N"/>
</dbReference>
<dbReference type="Proteomes" id="UP000054845">
    <property type="component" value="Unassembled WGS sequence"/>
</dbReference>
<dbReference type="InterPro" id="IPR023170">
    <property type="entry name" value="HhH_base_excis_C"/>
</dbReference>
<dbReference type="GO" id="GO:0034039">
    <property type="term" value="F:8-oxo-7,8-dihydroguanine DNA N-glycosylase activity"/>
    <property type="evidence" value="ECO:0007669"/>
    <property type="project" value="TreeGrafter"/>
</dbReference>
<dbReference type="OrthoDB" id="238681at2759"/>
<keyword evidence="4" id="KW-0378">Hydrolase</keyword>
<dbReference type="STRING" id="401625.A0A0P1B9U9"/>
<evidence type="ECO:0000256" key="3">
    <source>
        <dbReference type="ARBA" id="ARBA00022763"/>
    </source>
</evidence>
<protein>
    <recommendedName>
        <fullName evidence="2">DNA-(apurinic or apyrimidinic site) lyase</fullName>
        <ecNumber evidence="2">4.2.99.18</ecNumber>
    </recommendedName>
</protein>
<dbReference type="GO" id="GO:0005634">
    <property type="term" value="C:nucleus"/>
    <property type="evidence" value="ECO:0007669"/>
    <property type="project" value="TreeGrafter"/>
</dbReference>
<keyword evidence="13" id="KW-1185">Reference proteome</keyword>
<keyword evidence="7" id="KW-0511">Multifunctional enzyme</keyword>
<dbReference type="InterPro" id="IPR052054">
    <property type="entry name" value="Oxidative_DNA_repair_enzyme"/>
</dbReference>
<evidence type="ECO:0000256" key="6">
    <source>
        <dbReference type="ARBA" id="ARBA00023239"/>
    </source>
</evidence>
<dbReference type="Pfam" id="PF07934">
    <property type="entry name" value="OGG_N"/>
    <property type="match status" value="1"/>
</dbReference>
<keyword evidence="8" id="KW-0326">Glycosidase</keyword>
<evidence type="ECO:0000256" key="4">
    <source>
        <dbReference type="ARBA" id="ARBA00022801"/>
    </source>
</evidence>
<dbReference type="GO" id="GO:0140078">
    <property type="term" value="F:class I DNA-(apurinic or apyrimidinic site) endonuclease activity"/>
    <property type="evidence" value="ECO:0007669"/>
    <property type="project" value="UniProtKB-EC"/>
</dbReference>
<dbReference type="InterPro" id="IPR011257">
    <property type="entry name" value="DNA_glycosylase"/>
</dbReference>
<evidence type="ECO:0000256" key="5">
    <source>
        <dbReference type="ARBA" id="ARBA00023204"/>
    </source>
</evidence>
<dbReference type="InterPro" id="IPR003265">
    <property type="entry name" value="HhH-GPD_domain"/>
</dbReference>
<dbReference type="SUPFAM" id="SSF55945">
    <property type="entry name" value="TATA-box binding protein-like"/>
    <property type="match status" value="1"/>
</dbReference>
<feature type="region of interest" description="Disordered" evidence="10">
    <location>
        <begin position="371"/>
        <end position="419"/>
    </location>
</feature>
<evidence type="ECO:0000256" key="8">
    <source>
        <dbReference type="ARBA" id="ARBA00023295"/>
    </source>
</evidence>
<dbReference type="SUPFAM" id="SSF48150">
    <property type="entry name" value="DNA-glycosylase"/>
    <property type="match status" value="1"/>
</dbReference>
<feature type="region of interest" description="Disordered" evidence="10">
    <location>
        <begin position="575"/>
        <end position="655"/>
    </location>
</feature>